<name>A0ABV6VDX3_9ACTN</name>
<protein>
    <submittedName>
        <fullName evidence="1">Uncharacterized protein</fullName>
    </submittedName>
</protein>
<keyword evidence="2" id="KW-1185">Reference proteome</keyword>
<comment type="caution">
    <text evidence="1">The sequence shown here is derived from an EMBL/GenBank/DDBJ whole genome shotgun (WGS) entry which is preliminary data.</text>
</comment>
<gene>
    <name evidence="1" type="ORF">ACEZDG_21920</name>
</gene>
<evidence type="ECO:0000313" key="1">
    <source>
        <dbReference type="EMBL" id="MFC1411926.1"/>
    </source>
</evidence>
<dbReference type="PROSITE" id="PS51257">
    <property type="entry name" value="PROKAR_LIPOPROTEIN"/>
    <property type="match status" value="1"/>
</dbReference>
<dbReference type="EMBL" id="JBHEZX010000009">
    <property type="protein sequence ID" value="MFC1411926.1"/>
    <property type="molecule type" value="Genomic_DNA"/>
</dbReference>
<organism evidence="1 2">
    <name type="scientific">Streptacidiphilus alkalitolerans</name>
    <dbReference type="NCBI Taxonomy" id="3342712"/>
    <lineage>
        <taxon>Bacteria</taxon>
        <taxon>Bacillati</taxon>
        <taxon>Actinomycetota</taxon>
        <taxon>Actinomycetes</taxon>
        <taxon>Kitasatosporales</taxon>
        <taxon>Streptomycetaceae</taxon>
        <taxon>Streptacidiphilus</taxon>
    </lineage>
</organism>
<proteinExistence type="predicted"/>
<evidence type="ECO:0000313" key="2">
    <source>
        <dbReference type="Proteomes" id="UP001592582"/>
    </source>
</evidence>
<dbReference type="Proteomes" id="UP001592582">
    <property type="component" value="Unassembled WGS sequence"/>
</dbReference>
<sequence length="355" mass="34974">MRRRIALSTLSLAVAVAGIGTACTTGGGSGQGPAVVPPSSSSPAPVSSAPSAIPDPTSSGSGSGPTGTAPAGAPVLALQLPSQLAQGAVNPVGFTVSNPGPARTVDVLLDLGSPASAHPGATAPDERAVVQRQDPATGAVQALPVSYTSGTEGFTDTAAYRLALPAGGTATERLWVVPVGSKSVTFGVRLSPPGGPAVVRTKTLPLVDPSLTATGPASVSAGSASGTFSFTLDNTTGAPYYGVQLRAQAGGSTPSCDFTPFRTFSWSEGGPWHTASLGAGWPLLDTVQLDAGQRMVVQLRLAVPGTLASCLGRGFVSLNAASADGGMGAANTATAPGTPGLDLEAQAPIFTVRHT</sequence>
<accession>A0ABV6VDX3</accession>
<reference evidence="1 2" key="1">
    <citation type="submission" date="2024-09" db="EMBL/GenBank/DDBJ databases">
        <authorList>
            <person name="Lee S.D."/>
        </authorList>
    </citation>
    <scope>NUCLEOTIDE SEQUENCE [LARGE SCALE GENOMIC DNA]</scope>
    <source>
        <strain evidence="1 2">N1-1</strain>
    </source>
</reference>